<organism evidence="3 4">
    <name type="scientific">Legionella fallonii LLAP-10</name>
    <dbReference type="NCBI Taxonomy" id="1212491"/>
    <lineage>
        <taxon>Bacteria</taxon>
        <taxon>Pseudomonadati</taxon>
        <taxon>Pseudomonadota</taxon>
        <taxon>Gammaproteobacteria</taxon>
        <taxon>Legionellales</taxon>
        <taxon>Legionellaceae</taxon>
        <taxon>Legionella</taxon>
    </lineage>
</organism>
<dbReference type="GO" id="GO:0016740">
    <property type="term" value="F:transferase activity"/>
    <property type="evidence" value="ECO:0007669"/>
    <property type="project" value="UniProtKB-KW"/>
</dbReference>
<keyword evidence="3" id="KW-0808">Transferase</keyword>
<keyword evidence="1" id="KW-0472">Membrane</keyword>
<proteinExistence type="predicted"/>
<dbReference type="Gene3D" id="3.40.50.2000">
    <property type="entry name" value="Glycogen Phosphorylase B"/>
    <property type="match status" value="2"/>
</dbReference>
<dbReference type="CDD" id="cd03794">
    <property type="entry name" value="GT4_WbuB-like"/>
    <property type="match status" value="1"/>
</dbReference>
<dbReference type="PANTHER" id="PTHR12526">
    <property type="entry name" value="GLYCOSYLTRANSFERASE"/>
    <property type="match status" value="1"/>
</dbReference>
<gene>
    <name evidence="3" type="ORF">LFA_0790</name>
</gene>
<evidence type="ECO:0000259" key="2">
    <source>
        <dbReference type="Pfam" id="PF00534"/>
    </source>
</evidence>
<dbReference type="Pfam" id="PF00534">
    <property type="entry name" value="Glycos_transf_1"/>
    <property type="match status" value="1"/>
</dbReference>
<protein>
    <submittedName>
        <fullName evidence="3">Glycosyl transferase, group 1 family protein 18</fullName>
    </submittedName>
</protein>
<dbReference type="PANTHER" id="PTHR12526:SF622">
    <property type="entry name" value="GLYCOSYLTRANSFERASE (GROUP I)"/>
    <property type="match status" value="1"/>
</dbReference>
<dbReference type="AlphaFoldDB" id="A0A098G193"/>
<dbReference type="OrthoDB" id="9787293at2"/>
<dbReference type="STRING" id="1212491.LFA_0790"/>
<keyword evidence="1" id="KW-0812">Transmembrane</keyword>
<feature type="domain" description="Glycosyl transferase family 1" evidence="2">
    <location>
        <begin position="223"/>
        <end position="383"/>
    </location>
</feature>
<dbReference type="SUPFAM" id="SSF53756">
    <property type="entry name" value="UDP-Glycosyltransferase/glycogen phosphorylase"/>
    <property type="match status" value="1"/>
</dbReference>
<feature type="transmembrane region" description="Helical" evidence="1">
    <location>
        <begin position="109"/>
        <end position="128"/>
    </location>
</feature>
<dbReference type="RefSeq" id="WP_045094943.1">
    <property type="nucleotide sequence ID" value="NZ_LN614827.1"/>
</dbReference>
<name>A0A098G193_9GAMM</name>
<evidence type="ECO:0000313" key="4">
    <source>
        <dbReference type="Proteomes" id="UP000032430"/>
    </source>
</evidence>
<sequence length="413" mass="46432">MNILIVSQYFWPEPFMINDLVLKIKEQGHSVTVFTGKPNYPDGDVYSGYVSAGVQEELYGEAIPVYRVPLRPRKKGGAKNLILNYLSFVFSGIRHAFRFSKNKEVDMIFVFAISPITAAIPAIFLKWLTKSHLTIWVQDLWPESVEATGFIKNRFLLRCVSILVRGIYYFSDTLLAQSKAFIPHISRLAHQSKIDYYPNSVIDNFSAKEVSSTIPQDLVHLLETQFCVVFAGNIGTAQAVETLVKAAELLKGISDLKLILVGSGSKSDWIRQQIQENKMDNLVLAGRYPSSEMPFIFSRASCLLVSLKRDEIFTYTIPYKVQSYLASGKPILASLDGEGARVINEAEAGLTSPAEDAEKLARNIKHLYHLPAAELDKMGKSGRAYFLEHFEMGSQSQRLIEIFADRISRKENS</sequence>
<keyword evidence="1" id="KW-1133">Transmembrane helix</keyword>
<dbReference type="HOGENOM" id="CLU_009583_11_2_6"/>
<feature type="transmembrane region" description="Helical" evidence="1">
    <location>
        <begin position="81"/>
        <end position="97"/>
    </location>
</feature>
<reference evidence="4" key="1">
    <citation type="submission" date="2014-09" db="EMBL/GenBank/DDBJ databases">
        <authorList>
            <person name="Gomez-Valero L."/>
        </authorList>
    </citation>
    <scope>NUCLEOTIDE SEQUENCE [LARGE SCALE GENOMIC DNA]</scope>
    <source>
        <strain evidence="4">ATCC700992</strain>
    </source>
</reference>
<evidence type="ECO:0000313" key="3">
    <source>
        <dbReference type="EMBL" id="CEG56237.1"/>
    </source>
</evidence>
<dbReference type="InterPro" id="IPR001296">
    <property type="entry name" value="Glyco_trans_1"/>
</dbReference>
<dbReference type="Proteomes" id="UP000032430">
    <property type="component" value="Chromosome I"/>
</dbReference>
<dbReference type="KEGG" id="lfa:LFA_0790"/>
<accession>A0A098G193</accession>
<keyword evidence="4" id="KW-1185">Reference proteome</keyword>
<dbReference type="EMBL" id="LN614827">
    <property type="protein sequence ID" value="CEG56237.1"/>
    <property type="molecule type" value="Genomic_DNA"/>
</dbReference>
<evidence type="ECO:0000256" key="1">
    <source>
        <dbReference type="SAM" id="Phobius"/>
    </source>
</evidence>